<comment type="subcellular location">
    <subcellularLocation>
        <location evidence="11">Cytoplasm</location>
    </subcellularLocation>
    <text evidence="11">About half TF is bound to the ribosome near the polypeptide exit tunnel while the other half is free in the cytoplasm.</text>
</comment>
<comment type="caution">
    <text evidence="15">The sequence shown here is derived from an EMBL/GenBank/DDBJ whole genome shotgun (WGS) entry which is preliminary data.</text>
</comment>
<evidence type="ECO:0000256" key="10">
    <source>
        <dbReference type="ARBA" id="ARBA00029986"/>
    </source>
</evidence>
<dbReference type="PANTHER" id="PTHR30560:SF3">
    <property type="entry name" value="TRIGGER FACTOR-LIKE PROTEIN TIG, CHLOROPLASTIC"/>
    <property type="match status" value="1"/>
</dbReference>
<evidence type="ECO:0000256" key="12">
    <source>
        <dbReference type="PROSITE-ProRule" id="PRU00277"/>
    </source>
</evidence>
<evidence type="ECO:0000313" key="15">
    <source>
        <dbReference type="EMBL" id="TSC91662.1"/>
    </source>
</evidence>
<evidence type="ECO:0000256" key="5">
    <source>
        <dbReference type="ARBA" id="ARBA00022618"/>
    </source>
</evidence>
<evidence type="ECO:0000256" key="13">
    <source>
        <dbReference type="RuleBase" id="RU003914"/>
    </source>
</evidence>
<sequence length="430" mass="48866">MNPEITTEKLGKSQIKLEIKVAKKDFDEYRKKALERLKAEVEIAGFRKGKAPDKMVIEKLGETRVESEALDMTVRESTFLAMAKENIIPIESPKVAIKQFAKDKDLCFTIEVSILPQVILGNYKNIKIKKETVKVEKEEVDKAIEDLRKRMATPIEKKEGLERGDFAEIDFEGSVKGVKLDKLSSQKMPLVVGEIKFIPGFEEKLMGMKKGEEREFELTLPKEGVDDDLKGQQAKFKVKLNELKAIQLPELNQEFAQRLGASEIGDLKKRMEGAIKNQKELEIENKYKIALIDKVAAKTKIEIPESLVNQEKERLIGEFSRQLSMSGMTVEQFLAGQKKTKENLDKDFIIQAEKNVRIGLTLAEISKAENIEATATEIDEEIDRLINEGMSRGLKKSDLVKSYENEAGKRQIEHLIKNKKTIERIAELNS</sequence>
<dbReference type="GO" id="GO:0043335">
    <property type="term" value="P:protein unfolding"/>
    <property type="evidence" value="ECO:0007669"/>
    <property type="project" value="TreeGrafter"/>
</dbReference>
<dbReference type="Gene3D" id="3.30.70.1050">
    <property type="entry name" value="Trigger factor ribosome-binding domain"/>
    <property type="match status" value="1"/>
</dbReference>
<keyword evidence="8 11" id="KW-0413">Isomerase</keyword>
<dbReference type="InterPro" id="IPR036611">
    <property type="entry name" value="Trigger_fac_ribosome-bd_sf"/>
</dbReference>
<dbReference type="EC" id="5.2.1.8" evidence="3 11"/>
<dbReference type="Pfam" id="PF05697">
    <property type="entry name" value="Trigger_N"/>
    <property type="match status" value="1"/>
</dbReference>
<dbReference type="GO" id="GO:0051083">
    <property type="term" value="P:'de novo' cotranslational protein folding"/>
    <property type="evidence" value="ECO:0007669"/>
    <property type="project" value="TreeGrafter"/>
</dbReference>
<evidence type="ECO:0000256" key="8">
    <source>
        <dbReference type="ARBA" id="ARBA00023235"/>
    </source>
</evidence>
<dbReference type="InterPro" id="IPR008880">
    <property type="entry name" value="Trigger_fac_C"/>
</dbReference>
<evidence type="ECO:0000313" key="16">
    <source>
        <dbReference type="Proteomes" id="UP000318296"/>
    </source>
</evidence>
<dbReference type="Pfam" id="PF00254">
    <property type="entry name" value="FKBP_C"/>
    <property type="match status" value="1"/>
</dbReference>
<dbReference type="PROSITE" id="PS50059">
    <property type="entry name" value="FKBP_PPIASE"/>
    <property type="match status" value="1"/>
</dbReference>
<evidence type="ECO:0000256" key="4">
    <source>
        <dbReference type="ARBA" id="ARBA00016902"/>
    </source>
</evidence>
<dbReference type="PANTHER" id="PTHR30560">
    <property type="entry name" value="TRIGGER FACTOR CHAPERONE AND PEPTIDYL-PROLYL CIS/TRANS ISOMERASE"/>
    <property type="match status" value="1"/>
</dbReference>
<proteinExistence type="inferred from homology"/>
<dbReference type="InterPro" id="IPR005215">
    <property type="entry name" value="Trig_fac"/>
</dbReference>
<evidence type="ECO:0000256" key="3">
    <source>
        <dbReference type="ARBA" id="ARBA00013194"/>
    </source>
</evidence>
<dbReference type="SUPFAM" id="SSF54534">
    <property type="entry name" value="FKBP-like"/>
    <property type="match status" value="1"/>
</dbReference>
<comment type="domain">
    <text evidence="11">Consists of 3 domains; the N-terminus binds the ribosome, the middle domain has PPIase activity, while the C-terminus has intrinsic chaperone activity on its own.</text>
</comment>
<evidence type="ECO:0000256" key="2">
    <source>
        <dbReference type="ARBA" id="ARBA00005464"/>
    </source>
</evidence>
<keyword evidence="7 11" id="KW-0143">Chaperone</keyword>
<evidence type="ECO:0000259" key="14">
    <source>
        <dbReference type="PROSITE" id="PS50059"/>
    </source>
</evidence>
<feature type="domain" description="PPIase FKBP-type" evidence="14">
    <location>
        <begin position="164"/>
        <end position="218"/>
    </location>
</feature>
<dbReference type="SUPFAM" id="SSF109998">
    <property type="entry name" value="Triger factor/SurA peptide-binding domain-like"/>
    <property type="match status" value="1"/>
</dbReference>
<evidence type="ECO:0000256" key="11">
    <source>
        <dbReference type="HAMAP-Rule" id="MF_00303"/>
    </source>
</evidence>
<gene>
    <name evidence="11" type="primary">tig</name>
    <name evidence="15" type="ORF">CEN92_229</name>
</gene>
<dbReference type="FunFam" id="3.10.50.40:FF:000001">
    <property type="entry name" value="Trigger factor"/>
    <property type="match status" value="1"/>
</dbReference>
<name>A0A554LFP0_9BACT</name>
<evidence type="ECO:0000256" key="6">
    <source>
        <dbReference type="ARBA" id="ARBA00023110"/>
    </source>
</evidence>
<dbReference type="InterPro" id="IPR037041">
    <property type="entry name" value="Trigger_fac_C_sf"/>
</dbReference>
<dbReference type="AlphaFoldDB" id="A0A554LFP0"/>
<dbReference type="PIRSF" id="PIRSF003095">
    <property type="entry name" value="Trigger_factor"/>
    <property type="match status" value="1"/>
</dbReference>
<comment type="similarity">
    <text evidence="2 11 13">Belongs to the FKBP-type PPIase family. Tig subfamily.</text>
</comment>
<dbReference type="NCBIfam" id="TIGR00115">
    <property type="entry name" value="tig"/>
    <property type="match status" value="1"/>
</dbReference>
<organism evidence="15 16">
    <name type="scientific">Candidatus Berkelbacteria bacterium Licking1014_96</name>
    <dbReference type="NCBI Taxonomy" id="2017149"/>
    <lineage>
        <taxon>Bacteria</taxon>
        <taxon>Candidatus Berkelbacteria</taxon>
    </lineage>
</organism>
<evidence type="ECO:0000256" key="9">
    <source>
        <dbReference type="ARBA" id="ARBA00023306"/>
    </source>
</evidence>
<evidence type="ECO:0000256" key="7">
    <source>
        <dbReference type="ARBA" id="ARBA00023186"/>
    </source>
</evidence>
<comment type="catalytic activity">
    <reaction evidence="1 11 12">
        <text>[protein]-peptidylproline (omega=180) = [protein]-peptidylproline (omega=0)</text>
        <dbReference type="Rhea" id="RHEA:16237"/>
        <dbReference type="Rhea" id="RHEA-COMP:10747"/>
        <dbReference type="Rhea" id="RHEA-COMP:10748"/>
        <dbReference type="ChEBI" id="CHEBI:83833"/>
        <dbReference type="ChEBI" id="CHEBI:83834"/>
        <dbReference type="EC" id="5.2.1.8"/>
    </reaction>
</comment>
<dbReference type="InterPro" id="IPR008881">
    <property type="entry name" value="Trigger_fac_ribosome-bd_bac"/>
</dbReference>
<dbReference type="Gene3D" id="3.10.50.40">
    <property type="match status" value="1"/>
</dbReference>
<reference evidence="15 16" key="1">
    <citation type="submission" date="2017-07" db="EMBL/GenBank/DDBJ databases">
        <title>Mechanisms for carbon and nitrogen cycling indicate functional differentiation within the Candidate Phyla Radiation.</title>
        <authorList>
            <person name="Danczak R.E."/>
            <person name="Johnston M.D."/>
            <person name="Kenah C."/>
            <person name="Slattery M."/>
            <person name="Wrighton K.C."/>
            <person name="Wilkins M.J."/>
        </authorList>
    </citation>
    <scope>NUCLEOTIDE SEQUENCE [LARGE SCALE GENOMIC DNA]</scope>
    <source>
        <strain evidence="15">Licking1014_96</strain>
    </source>
</reference>
<dbReference type="GO" id="GO:0051301">
    <property type="term" value="P:cell division"/>
    <property type="evidence" value="ECO:0007669"/>
    <property type="project" value="UniProtKB-KW"/>
</dbReference>
<evidence type="ECO:0000256" key="1">
    <source>
        <dbReference type="ARBA" id="ARBA00000971"/>
    </source>
</evidence>
<dbReference type="InterPro" id="IPR001179">
    <property type="entry name" value="PPIase_FKBP_dom"/>
</dbReference>
<dbReference type="Gene3D" id="1.10.3120.10">
    <property type="entry name" value="Trigger factor, C-terminal domain"/>
    <property type="match status" value="1"/>
</dbReference>
<protein>
    <recommendedName>
        <fullName evidence="4 11">Trigger factor</fullName>
        <shortName evidence="11">TF</shortName>
        <ecNumber evidence="3 11">5.2.1.8</ecNumber>
    </recommendedName>
    <alternativeName>
        <fullName evidence="10 11">PPIase</fullName>
    </alternativeName>
</protein>
<dbReference type="GO" id="GO:0005737">
    <property type="term" value="C:cytoplasm"/>
    <property type="evidence" value="ECO:0007669"/>
    <property type="project" value="UniProtKB-SubCell"/>
</dbReference>
<comment type="function">
    <text evidence="11">Involved in protein export. Acts as a chaperone by maintaining the newly synthesized protein in an open conformation. Functions as a peptidyl-prolyl cis-trans isomerase.</text>
</comment>
<dbReference type="Proteomes" id="UP000318296">
    <property type="component" value="Unassembled WGS sequence"/>
</dbReference>
<keyword evidence="11" id="KW-0963">Cytoplasm</keyword>
<keyword evidence="5 11" id="KW-0132">Cell division</keyword>
<dbReference type="GO" id="GO:0003755">
    <property type="term" value="F:peptidyl-prolyl cis-trans isomerase activity"/>
    <property type="evidence" value="ECO:0007669"/>
    <property type="project" value="UniProtKB-UniRule"/>
</dbReference>
<dbReference type="GO" id="GO:0043022">
    <property type="term" value="F:ribosome binding"/>
    <property type="evidence" value="ECO:0007669"/>
    <property type="project" value="TreeGrafter"/>
</dbReference>
<dbReference type="GO" id="GO:0015031">
    <property type="term" value="P:protein transport"/>
    <property type="evidence" value="ECO:0007669"/>
    <property type="project" value="UniProtKB-UniRule"/>
</dbReference>
<dbReference type="InterPro" id="IPR046357">
    <property type="entry name" value="PPIase_dom_sf"/>
</dbReference>
<accession>A0A554LFP0</accession>
<dbReference type="EMBL" id="VMGH01000032">
    <property type="protein sequence ID" value="TSC91662.1"/>
    <property type="molecule type" value="Genomic_DNA"/>
</dbReference>
<keyword evidence="6 11" id="KW-0697">Rotamase</keyword>
<dbReference type="Pfam" id="PF05698">
    <property type="entry name" value="Trigger_C"/>
    <property type="match status" value="1"/>
</dbReference>
<dbReference type="InterPro" id="IPR027304">
    <property type="entry name" value="Trigger_fact/SurA_dom_sf"/>
</dbReference>
<dbReference type="GO" id="GO:0044183">
    <property type="term" value="F:protein folding chaperone"/>
    <property type="evidence" value="ECO:0007669"/>
    <property type="project" value="TreeGrafter"/>
</dbReference>
<dbReference type="HAMAP" id="MF_00303">
    <property type="entry name" value="Trigger_factor_Tig"/>
    <property type="match status" value="1"/>
</dbReference>
<keyword evidence="9 11" id="KW-0131">Cell cycle</keyword>
<dbReference type="SUPFAM" id="SSF102735">
    <property type="entry name" value="Trigger factor ribosome-binding domain"/>
    <property type="match status" value="1"/>
</dbReference>